<proteinExistence type="predicted"/>
<keyword evidence="2" id="KW-1185">Reference proteome</keyword>
<evidence type="ECO:0000313" key="1">
    <source>
        <dbReference type="EMBL" id="CAI6331965.1"/>
    </source>
</evidence>
<dbReference type="AlphaFoldDB" id="A0A9W4UBM6"/>
<evidence type="ECO:0000313" key="2">
    <source>
        <dbReference type="Proteomes" id="UP001152607"/>
    </source>
</evidence>
<organism evidence="1 2">
    <name type="scientific">Periconia digitata</name>
    <dbReference type="NCBI Taxonomy" id="1303443"/>
    <lineage>
        <taxon>Eukaryota</taxon>
        <taxon>Fungi</taxon>
        <taxon>Dikarya</taxon>
        <taxon>Ascomycota</taxon>
        <taxon>Pezizomycotina</taxon>
        <taxon>Dothideomycetes</taxon>
        <taxon>Pleosporomycetidae</taxon>
        <taxon>Pleosporales</taxon>
        <taxon>Massarineae</taxon>
        <taxon>Periconiaceae</taxon>
        <taxon>Periconia</taxon>
    </lineage>
</organism>
<name>A0A9W4UBM6_9PLEO</name>
<accession>A0A9W4UBM6</accession>
<reference evidence="1" key="1">
    <citation type="submission" date="2023-01" db="EMBL/GenBank/DDBJ databases">
        <authorList>
            <person name="Van Ghelder C."/>
            <person name="Rancurel C."/>
        </authorList>
    </citation>
    <scope>NUCLEOTIDE SEQUENCE</scope>
    <source>
        <strain evidence="1">CNCM I-4278</strain>
    </source>
</reference>
<dbReference type="EMBL" id="CAOQHR010000003">
    <property type="protein sequence ID" value="CAI6331965.1"/>
    <property type="molecule type" value="Genomic_DNA"/>
</dbReference>
<protein>
    <submittedName>
        <fullName evidence="1">Uncharacterized protein</fullName>
    </submittedName>
</protein>
<dbReference type="Proteomes" id="UP001152607">
    <property type="component" value="Unassembled WGS sequence"/>
</dbReference>
<comment type="caution">
    <text evidence="1">The sequence shown here is derived from an EMBL/GenBank/DDBJ whole genome shotgun (WGS) entry which is preliminary data.</text>
</comment>
<gene>
    <name evidence="1" type="ORF">PDIGIT_LOCUS4994</name>
</gene>
<sequence>MLSLCNRNHSAAARHSLTHCRVPARKAYSHQRTLDQLVIAGIGRNSDWAVASRGTAHRVLCCAARVLLIFGRVLQSYNLILATRRALNVCDICLALRITLVYHCTQFTWLPRVRVDHACSPCARSSEIGIQIST</sequence>